<dbReference type="InterPro" id="IPR009267">
    <property type="entry name" value="NTP_transf_6"/>
</dbReference>
<organism evidence="1 2">
    <name type="scientific">Paenibacillus lemnae</name>
    <dbReference type="NCBI Taxonomy" id="1330551"/>
    <lineage>
        <taxon>Bacteria</taxon>
        <taxon>Bacillati</taxon>
        <taxon>Bacillota</taxon>
        <taxon>Bacilli</taxon>
        <taxon>Bacillales</taxon>
        <taxon>Paenibacillaceae</taxon>
        <taxon>Paenibacillus</taxon>
    </lineage>
</organism>
<name>A0A848MBS8_PAELE</name>
<keyword evidence="1" id="KW-0808">Transferase</keyword>
<dbReference type="PANTHER" id="PTHR39166:SF1">
    <property type="entry name" value="BLL1166 PROTEIN"/>
    <property type="match status" value="1"/>
</dbReference>
<keyword evidence="2" id="KW-1185">Reference proteome</keyword>
<evidence type="ECO:0000313" key="2">
    <source>
        <dbReference type="Proteomes" id="UP000565468"/>
    </source>
</evidence>
<dbReference type="GO" id="GO:0016740">
    <property type="term" value="F:transferase activity"/>
    <property type="evidence" value="ECO:0007669"/>
    <property type="project" value="UniProtKB-KW"/>
</dbReference>
<dbReference type="RefSeq" id="WP_169506464.1">
    <property type="nucleotide sequence ID" value="NZ_JABBPN010000021.1"/>
</dbReference>
<sequence>MKNSEYVMRDLKLVRQLNLTHWYIAAGYVRNRVWDHLHGHSMLTPLNDIDVIFYDHEHIDEDKEKELENWLNQQTNSSIWSVKNQARMHLKNNDKPYNSITDAISRWPETVTAVGITLSKDDVISIIAPYGLEDLFNLRVRRSPLFKDQLYYQKRVAGKEWSKKWPKLHIDWN</sequence>
<dbReference type="Pfam" id="PF06042">
    <property type="entry name" value="NTP_transf_6"/>
    <property type="match status" value="1"/>
</dbReference>
<gene>
    <name evidence="1" type="ORF">HII30_18150</name>
</gene>
<dbReference type="PANTHER" id="PTHR39166">
    <property type="entry name" value="BLL1166 PROTEIN"/>
    <property type="match status" value="1"/>
</dbReference>
<accession>A0A848MBS8</accession>
<reference evidence="1 2" key="1">
    <citation type="submission" date="2020-04" db="EMBL/GenBank/DDBJ databases">
        <title>Paenibacillus algicola sp. nov., a novel marine bacterium producing alginate lyase.</title>
        <authorList>
            <person name="Huang H."/>
        </authorList>
    </citation>
    <scope>NUCLEOTIDE SEQUENCE [LARGE SCALE GENOMIC DNA]</scope>
    <source>
        <strain evidence="1 2">L7-75</strain>
    </source>
</reference>
<dbReference type="Proteomes" id="UP000565468">
    <property type="component" value="Unassembled WGS sequence"/>
</dbReference>
<protein>
    <submittedName>
        <fullName evidence="1">Nucleotidyltransferase family protein</fullName>
    </submittedName>
</protein>
<dbReference type="AlphaFoldDB" id="A0A848MBS8"/>
<comment type="caution">
    <text evidence="1">The sequence shown here is derived from an EMBL/GenBank/DDBJ whole genome shotgun (WGS) entry which is preliminary data.</text>
</comment>
<dbReference type="EMBL" id="JABBPN010000021">
    <property type="protein sequence ID" value="NMO97689.1"/>
    <property type="molecule type" value="Genomic_DNA"/>
</dbReference>
<proteinExistence type="predicted"/>
<evidence type="ECO:0000313" key="1">
    <source>
        <dbReference type="EMBL" id="NMO97689.1"/>
    </source>
</evidence>